<dbReference type="RefSeq" id="WP_093789103.1">
    <property type="nucleotide sequence ID" value="NZ_JABXWF010000005.1"/>
</dbReference>
<dbReference type="Proteomes" id="UP001282474">
    <property type="component" value="Unassembled WGS sequence"/>
</dbReference>
<evidence type="ECO:0000313" key="2">
    <source>
        <dbReference type="EMBL" id="MDX3043115.1"/>
    </source>
</evidence>
<proteinExistence type="predicted"/>
<keyword evidence="3" id="KW-1185">Reference proteome</keyword>
<evidence type="ECO:0000256" key="1">
    <source>
        <dbReference type="SAM" id="MobiDB-lite"/>
    </source>
</evidence>
<comment type="caution">
    <text evidence="2">The sequence shown here is derived from an EMBL/GenBank/DDBJ whole genome shotgun (WGS) entry which is preliminary data.</text>
</comment>
<dbReference type="EMBL" id="JARAWJ010000046">
    <property type="protein sequence ID" value="MDX3043115.1"/>
    <property type="molecule type" value="Genomic_DNA"/>
</dbReference>
<dbReference type="SUPFAM" id="SSF55729">
    <property type="entry name" value="Acyl-CoA N-acyltransferases (Nat)"/>
    <property type="match status" value="1"/>
</dbReference>
<dbReference type="Gene3D" id="3.40.630.30">
    <property type="match status" value="1"/>
</dbReference>
<name>A0ABU4N3I9_9ACTN</name>
<dbReference type="InterPro" id="IPR016181">
    <property type="entry name" value="Acyl_CoA_acyltransferase"/>
</dbReference>
<feature type="region of interest" description="Disordered" evidence="1">
    <location>
        <begin position="86"/>
        <end position="108"/>
    </location>
</feature>
<sequence length="191" mass="19992">MVTLPDTAPRIAVGDGWSLRPLDEPAGEPIGGPLGSRRSAARRYAAAHGDRGDPQEFLVHLQRVRHHPVRACYPFGAHDFVVRLGDDGDGDDGDGGGTEHGGRAGRAGRVPEAAGADLLRALVPALFAADARCRRVIAAPGEHDVHAQRVLSAGGFRRVTEADLPGGSVVLFAAEPPALTELSTALDDMPH</sequence>
<reference evidence="2 3" key="1">
    <citation type="journal article" date="2023" name="Microb. Genom.">
        <title>Mesoterricola silvestris gen. nov., sp. nov., Mesoterricola sediminis sp. nov., Geothrix oryzae sp. nov., Geothrix edaphica sp. nov., Geothrix rubra sp. nov., and Geothrix limicola sp. nov., six novel members of Acidobacteriota isolated from soils.</title>
        <authorList>
            <person name="Weisberg A.J."/>
            <person name="Pearce E."/>
            <person name="Kramer C.G."/>
            <person name="Chang J.H."/>
            <person name="Clarke C.R."/>
        </authorList>
    </citation>
    <scope>NUCLEOTIDE SEQUENCE [LARGE SCALE GENOMIC DNA]</scope>
    <source>
        <strain evidence="2 3">NE20-4-1</strain>
    </source>
</reference>
<evidence type="ECO:0000313" key="3">
    <source>
        <dbReference type="Proteomes" id="UP001282474"/>
    </source>
</evidence>
<accession>A0ABU4N3I9</accession>
<gene>
    <name evidence="2" type="ORF">PV383_38995</name>
</gene>
<organism evidence="2 3">
    <name type="scientific">Streptomyces caniscabiei</name>
    <dbReference type="NCBI Taxonomy" id="2746961"/>
    <lineage>
        <taxon>Bacteria</taxon>
        <taxon>Bacillati</taxon>
        <taxon>Actinomycetota</taxon>
        <taxon>Actinomycetes</taxon>
        <taxon>Kitasatosporales</taxon>
        <taxon>Streptomycetaceae</taxon>
        <taxon>Streptomyces</taxon>
    </lineage>
</organism>
<protein>
    <submittedName>
        <fullName evidence="2">Uncharacterized protein</fullName>
    </submittedName>
</protein>